<dbReference type="EMBL" id="MLJW01001107">
    <property type="protein sequence ID" value="OIQ80114.1"/>
    <property type="molecule type" value="Genomic_DNA"/>
</dbReference>
<evidence type="ECO:0000313" key="1">
    <source>
        <dbReference type="EMBL" id="OIQ80114.1"/>
    </source>
</evidence>
<dbReference type="Pfam" id="PF12710">
    <property type="entry name" value="HAD"/>
    <property type="match status" value="1"/>
</dbReference>
<dbReference type="Gene3D" id="1.20.1440.100">
    <property type="entry name" value="SG protein - dephosphorylation function"/>
    <property type="match status" value="1"/>
</dbReference>
<name>A0A1J5QA98_9ZZZZ</name>
<dbReference type="PANTHER" id="PTHR43344:SF15">
    <property type="entry name" value="PHOSPHOSERINE PHOSPHATASE SERB1"/>
    <property type="match status" value="1"/>
</dbReference>
<proteinExistence type="predicted"/>
<dbReference type="AlphaFoldDB" id="A0A1J5QA98"/>
<keyword evidence="1" id="KW-0378">Hydrolase</keyword>
<protein>
    <submittedName>
        <fullName evidence="1">Phosphoserine phosphatase</fullName>
        <ecNumber evidence="1">3.1.3.3</ecNumber>
    </submittedName>
</protein>
<sequence length="275" mass="29629">MRNGSGNLRSSGSENSYGEGMEKSAAFFDVDNTLSRGSTLFLVARGLSRRGFFSTRMVLKFALAQTRFRLSGKEKAKEISNVRQAALVFVKGHKTSELADIAEEIYDESISHSLWAGTVALAKEHLAAGRQVWLVTASPLEMGEVIARRLGFTGALGSIAGSVDGIYTGELVGELLHGAAKAKAVVKLAEENGLDLAECYAYSDSANDLPLLAAVGHPCVINPDVKLRRHAKANSWPIEDYRRARRAARVAAPIVAGIGALTALFSRKPWGTKRR</sequence>
<accession>A0A1J5QA98</accession>
<dbReference type="CDD" id="cd02612">
    <property type="entry name" value="HAD_PGPPase"/>
    <property type="match status" value="1"/>
</dbReference>
<dbReference type="InterPro" id="IPR006385">
    <property type="entry name" value="HAD_hydro_SerB1"/>
</dbReference>
<dbReference type="NCBIfam" id="TIGR01488">
    <property type="entry name" value="HAD-SF-IB"/>
    <property type="match status" value="1"/>
</dbReference>
<dbReference type="GO" id="GO:0016787">
    <property type="term" value="F:hydrolase activity"/>
    <property type="evidence" value="ECO:0007669"/>
    <property type="project" value="UniProtKB-KW"/>
</dbReference>
<comment type="caution">
    <text evidence="1">The sequence shown here is derived from an EMBL/GenBank/DDBJ whole genome shotgun (WGS) entry which is preliminary data.</text>
</comment>
<dbReference type="EC" id="3.1.3.3" evidence="1"/>
<dbReference type="Gene3D" id="3.40.50.1000">
    <property type="entry name" value="HAD superfamily/HAD-like"/>
    <property type="match status" value="1"/>
</dbReference>
<dbReference type="InterPro" id="IPR050582">
    <property type="entry name" value="HAD-like_SerB"/>
</dbReference>
<reference evidence="1" key="1">
    <citation type="submission" date="2016-10" db="EMBL/GenBank/DDBJ databases">
        <title>Sequence of Gallionella enrichment culture.</title>
        <authorList>
            <person name="Poehlein A."/>
            <person name="Muehling M."/>
            <person name="Daniel R."/>
        </authorList>
    </citation>
    <scope>NUCLEOTIDE SEQUENCE</scope>
</reference>
<dbReference type="PANTHER" id="PTHR43344">
    <property type="entry name" value="PHOSPHOSERINE PHOSPHATASE"/>
    <property type="match status" value="1"/>
</dbReference>
<dbReference type="InterPro" id="IPR023214">
    <property type="entry name" value="HAD_sf"/>
</dbReference>
<dbReference type="NCBIfam" id="TIGR01490">
    <property type="entry name" value="HAD-SF-IB-hyp1"/>
    <property type="match status" value="1"/>
</dbReference>
<dbReference type="SUPFAM" id="SSF56784">
    <property type="entry name" value="HAD-like"/>
    <property type="match status" value="1"/>
</dbReference>
<dbReference type="InterPro" id="IPR036412">
    <property type="entry name" value="HAD-like_sf"/>
</dbReference>
<organism evidence="1">
    <name type="scientific">mine drainage metagenome</name>
    <dbReference type="NCBI Taxonomy" id="410659"/>
    <lineage>
        <taxon>unclassified sequences</taxon>
        <taxon>metagenomes</taxon>
        <taxon>ecological metagenomes</taxon>
    </lineage>
</organism>
<gene>
    <name evidence="1" type="primary">serB_10</name>
    <name evidence="1" type="ORF">GALL_381360</name>
</gene>